<proteinExistence type="predicted"/>
<feature type="region of interest" description="Disordered" evidence="1">
    <location>
        <begin position="181"/>
        <end position="231"/>
    </location>
</feature>
<name>A0ABM0T766_CAMSA</name>
<accession>A0ABM0T766</accession>
<sequence>MASLHLGAAASLINEVMFGSSLIGFRSKRFRRVSEVKRWRFRVQQMSEKELRTKHELSRSAKRSESLKRILKQYGVSVENSEETKTISRLDDINFEEELDAVVPSSIIDDSKMNTTEELPDLRRQEKYTETVSTAENLSGQYQHKLGHLNSGALFTFLLPAVLGLCIVCIIGTLHTIISRKTSKGHHPGSKGTRWRTALSDRNEPLASDENDSSPEDSVASANQEATDEMNEACSRVELEYKRFLLECGVSES</sequence>
<organism evidence="3 4">
    <name type="scientific">Camelina sativa</name>
    <name type="common">False flax</name>
    <name type="synonym">Myagrum sativum</name>
    <dbReference type="NCBI Taxonomy" id="90675"/>
    <lineage>
        <taxon>Eukaryota</taxon>
        <taxon>Viridiplantae</taxon>
        <taxon>Streptophyta</taxon>
        <taxon>Embryophyta</taxon>
        <taxon>Tracheophyta</taxon>
        <taxon>Spermatophyta</taxon>
        <taxon>Magnoliopsida</taxon>
        <taxon>eudicotyledons</taxon>
        <taxon>Gunneridae</taxon>
        <taxon>Pentapetalae</taxon>
        <taxon>rosids</taxon>
        <taxon>malvids</taxon>
        <taxon>Brassicales</taxon>
        <taxon>Brassicaceae</taxon>
        <taxon>Camelineae</taxon>
        <taxon>Camelina</taxon>
    </lineage>
</organism>
<reference evidence="3" key="1">
    <citation type="journal article" date="2014" name="Nat. Commun.">
        <title>The emerging biofuel crop Camelina sativa retains a highly undifferentiated hexaploid genome structure.</title>
        <authorList>
            <person name="Kagale S."/>
            <person name="Koh C."/>
            <person name="Nixon J."/>
            <person name="Bollina V."/>
            <person name="Clarke W.E."/>
            <person name="Tuteja R."/>
            <person name="Spillane C."/>
            <person name="Robinson S.J."/>
            <person name="Links M.G."/>
            <person name="Clarke C."/>
            <person name="Higgins E.E."/>
            <person name="Huebert T."/>
            <person name="Sharpe A.G."/>
            <person name="Parkin I.A."/>
        </authorList>
    </citation>
    <scope>NUCLEOTIDE SEQUENCE [LARGE SCALE GENOMIC DNA]</scope>
    <source>
        <strain evidence="3">cv. DH55</strain>
    </source>
</reference>
<keyword evidence="3" id="KW-1185">Reference proteome</keyword>
<evidence type="ECO:0000256" key="1">
    <source>
        <dbReference type="SAM" id="MobiDB-lite"/>
    </source>
</evidence>
<evidence type="ECO:0000313" key="3">
    <source>
        <dbReference type="Proteomes" id="UP000694864"/>
    </source>
</evidence>
<protein>
    <submittedName>
        <fullName evidence="4">Uncharacterized protein LOC104707284 isoform X1</fullName>
    </submittedName>
</protein>
<keyword evidence="2" id="KW-0812">Transmembrane</keyword>
<dbReference type="Proteomes" id="UP000694864">
    <property type="component" value="Chromosome 8"/>
</dbReference>
<evidence type="ECO:0000313" key="4">
    <source>
        <dbReference type="RefSeq" id="XP_010421904.1"/>
    </source>
</evidence>
<evidence type="ECO:0000256" key="2">
    <source>
        <dbReference type="SAM" id="Phobius"/>
    </source>
</evidence>
<dbReference type="RefSeq" id="XP_010421904.1">
    <property type="nucleotide sequence ID" value="XM_010423602.2"/>
</dbReference>
<feature type="transmembrane region" description="Helical" evidence="2">
    <location>
        <begin position="153"/>
        <end position="178"/>
    </location>
</feature>
<dbReference type="GeneID" id="104707284"/>
<gene>
    <name evidence="4" type="primary">LOC104707284</name>
</gene>
<keyword evidence="2" id="KW-0472">Membrane</keyword>
<keyword evidence="2" id="KW-1133">Transmembrane helix</keyword>
<reference evidence="4" key="2">
    <citation type="submission" date="2025-08" db="UniProtKB">
        <authorList>
            <consortium name="RefSeq"/>
        </authorList>
    </citation>
    <scope>IDENTIFICATION</scope>
    <source>
        <tissue evidence="4">Leaf</tissue>
    </source>
</reference>